<dbReference type="OrthoDB" id="10329815at2759"/>
<dbReference type="EMBL" id="CAJNJA010074438">
    <property type="protein sequence ID" value="CAE7912576.1"/>
    <property type="molecule type" value="Genomic_DNA"/>
</dbReference>
<gene>
    <name evidence="1" type="ORF">SNEC2469_LOCUS31133</name>
</gene>
<evidence type="ECO:0000313" key="1">
    <source>
        <dbReference type="EMBL" id="CAE7912576.1"/>
    </source>
</evidence>
<dbReference type="Proteomes" id="UP000601435">
    <property type="component" value="Unassembled WGS sequence"/>
</dbReference>
<dbReference type="AlphaFoldDB" id="A0A813BMU6"/>
<keyword evidence="2" id="KW-1185">Reference proteome</keyword>
<sequence>MVLVFVKRADGSVHALSVESGDVIDFSKEDGFEELDVSDLSCKLEQLVRETPKERVLAAMAKITGTSPPADESKSDLARALGFACLRTRLGPGASPYVYAVNKPLIQAPYDQVEKVKVSLDSLDDRLRLEFQPSSLENMSVEWSLPAKEDFDASLGNFGCEWTSAVGTRHTGLTWNELIPVMTIDELENFRHVHGWASQDGLFKMFHSAGLHDSHPMLFRHPVLQRLLWFFETLKESLTQWEDHLYHDLKVNYGGDMGILDDAVAQQLRARDL</sequence>
<comment type="caution">
    <text evidence="1">The sequence shown here is derived from an EMBL/GenBank/DDBJ whole genome shotgun (WGS) entry which is preliminary data.</text>
</comment>
<protein>
    <submittedName>
        <fullName evidence="1">Uncharacterized protein</fullName>
    </submittedName>
</protein>
<reference evidence="1" key="1">
    <citation type="submission" date="2021-02" db="EMBL/GenBank/DDBJ databases">
        <authorList>
            <person name="Dougan E. K."/>
            <person name="Rhodes N."/>
            <person name="Thang M."/>
            <person name="Chan C."/>
        </authorList>
    </citation>
    <scope>NUCLEOTIDE SEQUENCE</scope>
</reference>
<evidence type="ECO:0000313" key="2">
    <source>
        <dbReference type="Proteomes" id="UP000601435"/>
    </source>
</evidence>
<proteinExistence type="predicted"/>
<name>A0A813BMU6_9DINO</name>
<accession>A0A813BMU6</accession>
<organism evidence="1 2">
    <name type="scientific">Symbiodinium necroappetens</name>
    <dbReference type="NCBI Taxonomy" id="1628268"/>
    <lineage>
        <taxon>Eukaryota</taxon>
        <taxon>Sar</taxon>
        <taxon>Alveolata</taxon>
        <taxon>Dinophyceae</taxon>
        <taxon>Suessiales</taxon>
        <taxon>Symbiodiniaceae</taxon>
        <taxon>Symbiodinium</taxon>
    </lineage>
</organism>